<evidence type="ECO:0000313" key="3">
    <source>
        <dbReference type="RefSeq" id="XP_017864537.1"/>
    </source>
</evidence>
<dbReference type="InterPro" id="IPR010512">
    <property type="entry name" value="DUF1091"/>
</dbReference>
<reference evidence="3" key="3">
    <citation type="submission" date="2025-08" db="UniProtKB">
        <authorList>
            <consortium name="RefSeq"/>
        </authorList>
    </citation>
    <scope>IDENTIFICATION</scope>
    <source>
        <tissue evidence="3">Whole organism</tissue>
    </source>
</reference>
<dbReference type="PANTHER" id="PTHR20898">
    <property type="entry name" value="DAEDALUS ON 3-RELATED-RELATED"/>
    <property type="match status" value="1"/>
</dbReference>
<proteinExistence type="predicted"/>
<feature type="signal peptide" evidence="1">
    <location>
        <begin position="1"/>
        <end position="18"/>
    </location>
</feature>
<sequence length="298" mass="34511">MYLLWIVFVIHGTALSLCADPKIVYKIKNVECSANPKYVENLTCSIKAVNWNKATVQYDGDLVVPLYNCSVQFEVFKRGYTNTYHPFLINTTFNVCDILAKRSFFSYGRIWVNLVKDYTNAYHTCPFECADSALVYKSTNIECFPDPAFAVNATCYLKAINWNKAVAYMDCDLILPLTNTSVHIELFKRDYSNRYHPFLVNAVVNLCDIISKRNFLTYGMMFWKVIKKYTNVNHSCPIKGHLLARNLYIDEKLMPNFPLGFYLISLKFFENYADGPARFVGTVKFYVNVKEMVKIKQQ</sequence>
<organism evidence="2 3">
    <name type="scientific">Drosophila arizonae</name>
    <name type="common">Fruit fly</name>
    <dbReference type="NCBI Taxonomy" id="7263"/>
    <lineage>
        <taxon>Eukaryota</taxon>
        <taxon>Metazoa</taxon>
        <taxon>Ecdysozoa</taxon>
        <taxon>Arthropoda</taxon>
        <taxon>Hexapoda</taxon>
        <taxon>Insecta</taxon>
        <taxon>Pterygota</taxon>
        <taxon>Neoptera</taxon>
        <taxon>Endopterygota</taxon>
        <taxon>Diptera</taxon>
        <taxon>Brachycera</taxon>
        <taxon>Muscomorpha</taxon>
        <taxon>Ephydroidea</taxon>
        <taxon>Drosophilidae</taxon>
        <taxon>Drosophila</taxon>
    </lineage>
</organism>
<dbReference type="Proteomes" id="UP000694904">
    <property type="component" value="Chromosome 5"/>
</dbReference>
<feature type="chain" id="PRO_5047512068" evidence="1">
    <location>
        <begin position="19"/>
        <end position="298"/>
    </location>
</feature>
<reference evidence="2" key="2">
    <citation type="journal article" date="2016" name="G3 (Bethesda)">
        <title>Genome Evolution in Three Species of Cactophilic Drosophila.</title>
        <authorList>
            <person name="Sanchez-Flores A."/>
            <person name="Penazola F."/>
            <person name="Carpinteyro-Ponce J."/>
            <person name="Nazario-Yepiz N."/>
            <person name="Abreu-Goodger C."/>
            <person name="Machado C.A."/>
            <person name="Markow T.A."/>
        </authorList>
    </citation>
    <scope>NUCLEOTIDE SEQUENCE [LARGE SCALE GENOMIC DNA]</scope>
</reference>
<protein>
    <submittedName>
        <fullName evidence="3">Uncharacterized protein LOC108614827</fullName>
    </submittedName>
</protein>
<accession>A0ABM1PBF1</accession>
<name>A0ABM1PBF1_DROAR</name>
<keyword evidence="1" id="KW-0732">Signal</keyword>
<reference evidence="2" key="1">
    <citation type="journal article" date="1997" name="Nucleic Acids Res.">
        <title>tRNAscan-SE: a program for improved detection of transfer RNA genes in genomic sequence.</title>
        <authorList>
            <person name="Lowe T.M."/>
            <person name="Eddy S.R."/>
        </authorList>
    </citation>
    <scope>NUCLEOTIDE SEQUENCE [LARGE SCALE GENOMIC DNA]</scope>
</reference>
<evidence type="ECO:0000313" key="2">
    <source>
        <dbReference type="Proteomes" id="UP000694904"/>
    </source>
</evidence>
<evidence type="ECO:0000256" key="1">
    <source>
        <dbReference type="SAM" id="SignalP"/>
    </source>
</evidence>
<dbReference type="SMART" id="SM00697">
    <property type="entry name" value="DM8"/>
    <property type="match status" value="2"/>
</dbReference>
<keyword evidence="2" id="KW-1185">Reference proteome</keyword>
<gene>
    <name evidence="3" type="primary">LOC108614827</name>
</gene>
<dbReference type="RefSeq" id="XP_017864537.1">
    <property type="nucleotide sequence ID" value="XM_018009048.1"/>
</dbReference>
<dbReference type="PANTHER" id="PTHR20898:SF0">
    <property type="entry name" value="DAEDALUS ON 3-RELATED"/>
    <property type="match status" value="1"/>
</dbReference>
<dbReference type="GeneID" id="108614827"/>
<dbReference type="Pfam" id="PF06477">
    <property type="entry name" value="DUF1091"/>
    <property type="match status" value="2"/>
</dbReference>